<dbReference type="Proteomes" id="UP000654075">
    <property type="component" value="Unassembled WGS sequence"/>
</dbReference>
<evidence type="ECO:0000313" key="4">
    <source>
        <dbReference type="Proteomes" id="UP000654075"/>
    </source>
</evidence>
<dbReference type="OrthoDB" id="429268at2759"/>
<evidence type="ECO:0000313" key="3">
    <source>
        <dbReference type="EMBL" id="CAE8621886.1"/>
    </source>
</evidence>
<evidence type="ECO:0000256" key="1">
    <source>
        <dbReference type="SAM" id="MobiDB-lite"/>
    </source>
</evidence>
<keyword evidence="4" id="KW-1185">Reference proteome</keyword>
<keyword evidence="2" id="KW-1133">Transmembrane helix</keyword>
<accession>A0A813G4S3</accession>
<keyword evidence="2" id="KW-0472">Membrane</keyword>
<dbReference type="OMA" id="CAVASEY"/>
<gene>
    <name evidence="3" type="ORF">PGLA1383_LOCUS39404</name>
</gene>
<feature type="region of interest" description="Disordered" evidence="1">
    <location>
        <begin position="490"/>
        <end position="510"/>
    </location>
</feature>
<dbReference type="AlphaFoldDB" id="A0A813G4S3"/>
<feature type="transmembrane region" description="Helical" evidence="2">
    <location>
        <begin position="330"/>
        <end position="350"/>
    </location>
</feature>
<proteinExistence type="predicted"/>
<organism evidence="3 4">
    <name type="scientific">Polarella glacialis</name>
    <name type="common">Dinoflagellate</name>
    <dbReference type="NCBI Taxonomy" id="89957"/>
    <lineage>
        <taxon>Eukaryota</taxon>
        <taxon>Sar</taxon>
        <taxon>Alveolata</taxon>
        <taxon>Dinophyceae</taxon>
        <taxon>Suessiales</taxon>
        <taxon>Suessiaceae</taxon>
        <taxon>Polarella</taxon>
    </lineage>
</organism>
<reference evidence="3" key="1">
    <citation type="submission" date="2021-02" db="EMBL/GenBank/DDBJ databases">
        <authorList>
            <person name="Dougan E. K."/>
            <person name="Rhodes N."/>
            <person name="Thang M."/>
            <person name="Chan C."/>
        </authorList>
    </citation>
    <scope>NUCLEOTIDE SEQUENCE</scope>
</reference>
<sequence>MAFIGAAAAASGAGLFSYNRENYFFDRELQMKRDYQAQDMRIRQFELYREDVHDLVNLTVRKMDNYLIVNTLQLGFTITLFVEGRPEPDSLCPSWLTHLYTMCNVGAFLYYLLSIWLAMHASIAAHAFGVRLLTQFVRLPVPSDAQLDKSRGLAKEYESAGISDMLRIPLWKQQLKRLSETMGSSSSADVEDIGVSDVASDAGSDTGFDAAFSNTAAMLQHVRLYRQLQANWQSYDAYARVCMAMGTNALLHTLSYKTLGSLVGENNVPWPAMCCVLIFTMCAWVLAKLDLYLSRRILAVAGFLLITPPFFITCSLGFQKSELPIVFQLSYKVLVPAAFGLHTAWIIFMVRVAKAVPFGKVALPTNFRSVLYLDVFGWLAEEEVDEDDGTAEISDSDEPDVPHALSRVIEEDSEFQALPGDSLPPDVRISMVSTCRRLEASLRDDFRRWEAPDVRAMLREDSSSDRQMLRLRERFGAVQGQLTEELLQTPDQGAAAVSSSSSTRADDVSQADTSLDEVWLKLEWNSPDRTMSFFYHTESGRTLWETPQGPVRILSLQHMERQLGTLSEQAQALYRSNSPEAASHGNVELREEAAGSAGPEESRDRSVSGETSNGVTRGTRRNDSRAQMQPGQLPWLTVKQGSYVLIGAWVVSFLWSIVHVTLAKTKPPVGTKLSAVAAEPGTWMELPSAEMLRVHDWPKPLSRPVAVACHPGLGDVLLVAERYSVQAVSHGVALAMQVSSVQAALDACMASDVGFQSRGLRGLDLRCEEGSCSALLLGGDGTGLLHCPLENSGEHVAKLNLLGGPWADVALGASNEIWAIGHRLVKMRRRIGAENDFMPQWDVPETEVGEISGISSLLHLDGSQDGPGWLLGLRPEVQSVRAWSLQEADGPPPSSRWQLPGCPSGRWRSICASDSSLYMLDAGLPGSRTPSIWRSNLTESRVAK</sequence>
<name>A0A813G4S3_POLGL</name>
<feature type="transmembrane region" description="Helical" evidence="2">
    <location>
        <begin position="268"/>
        <end position="286"/>
    </location>
</feature>
<keyword evidence="2" id="KW-0812">Transmembrane</keyword>
<protein>
    <recommendedName>
        <fullName evidence="5">WW domain-containing protein</fullName>
    </recommendedName>
</protein>
<dbReference type="EMBL" id="CAJNNV010027840">
    <property type="protein sequence ID" value="CAE8621886.1"/>
    <property type="molecule type" value="Genomic_DNA"/>
</dbReference>
<feature type="compositionally biased region" description="Low complexity" evidence="1">
    <location>
        <begin position="494"/>
        <end position="503"/>
    </location>
</feature>
<comment type="caution">
    <text evidence="3">The sequence shown here is derived from an EMBL/GenBank/DDBJ whole genome shotgun (WGS) entry which is preliminary data.</text>
</comment>
<feature type="region of interest" description="Disordered" evidence="1">
    <location>
        <begin position="576"/>
        <end position="628"/>
    </location>
</feature>
<feature type="transmembrane region" description="Helical" evidence="2">
    <location>
        <begin position="298"/>
        <end position="318"/>
    </location>
</feature>
<evidence type="ECO:0008006" key="5">
    <source>
        <dbReference type="Google" id="ProtNLM"/>
    </source>
</evidence>
<evidence type="ECO:0000256" key="2">
    <source>
        <dbReference type="SAM" id="Phobius"/>
    </source>
</evidence>